<name>A0ACC4CU68_POPAL</name>
<protein>
    <submittedName>
        <fullName evidence="1">Uncharacterized protein</fullName>
    </submittedName>
</protein>
<organism evidence="1 2">
    <name type="scientific">Populus alba</name>
    <name type="common">White poplar</name>
    <dbReference type="NCBI Taxonomy" id="43335"/>
    <lineage>
        <taxon>Eukaryota</taxon>
        <taxon>Viridiplantae</taxon>
        <taxon>Streptophyta</taxon>
        <taxon>Embryophyta</taxon>
        <taxon>Tracheophyta</taxon>
        <taxon>Spermatophyta</taxon>
        <taxon>Magnoliopsida</taxon>
        <taxon>eudicotyledons</taxon>
        <taxon>Gunneridae</taxon>
        <taxon>Pentapetalae</taxon>
        <taxon>rosids</taxon>
        <taxon>fabids</taxon>
        <taxon>Malpighiales</taxon>
        <taxon>Salicaceae</taxon>
        <taxon>Saliceae</taxon>
        <taxon>Populus</taxon>
    </lineage>
</organism>
<sequence>MLKIWIHLKLEYVYRYDGGDCNCTVQIGQKEMIQIGNLGAYQFWQRIFKDRHRLERLKHLLKIDEMTATTVEKLGRDGFFFLGESFPFNEEGFGQMSNTVTLLESQRWHQSPSRVYLHCNRLLTFSLASMLPDFKNICTMSMRTMRGGFQGLHS</sequence>
<reference evidence="1 2" key="1">
    <citation type="journal article" date="2024" name="Plant Biotechnol. J.">
        <title>Genome and CRISPR/Cas9 system of a widespread forest tree (Populus alba) in the world.</title>
        <authorList>
            <person name="Liu Y.J."/>
            <person name="Jiang P.F."/>
            <person name="Han X.M."/>
            <person name="Li X.Y."/>
            <person name="Wang H.M."/>
            <person name="Wang Y.J."/>
            <person name="Wang X.X."/>
            <person name="Zeng Q.Y."/>
        </authorList>
    </citation>
    <scope>NUCLEOTIDE SEQUENCE [LARGE SCALE GENOMIC DNA]</scope>
    <source>
        <strain evidence="2">cv. PAL-ZL1</strain>
    </source>
</reference>
<comment type="caution">
    <text evidence="1">The sequence shown here is derived from an EMBL/GenBank/DDBJ whole genome shotgun (WGS) entry which is preliminary data.</text>
</comment>
<keyword evidence="2" id="KW-1185">Reference proteome</keyword>
<accession>A0ACC4CU68</accession>
<dbReference type="Proteomes" id="UP000309997">
    <property type="component" value="Unassembled WGS sequence"/>
</dbReference>
<evidence type="ECO:0000313" key="2">
    <source>
        <dbReference type="Proteomes" id="UP000309997"/>
    </source>
</evidence>
<proteinExistence type="predicted"/>
<gene>
    <name evidence="1" type="ORF">D5086_005364</name>
</gene>
<evidence type="ECO:0000313" key="1">
    <source>
        <dbReference type="EMBL" id="KAL3604505.1"/>
    </source>
</evidence>
<dbReference type="EMBL" id="RCHU02000002">
    <property type="protein sequence ID" value="KAL3604505.1"/>
    <property type="molecule type" value="Genomic_DNA"/>
</dbReference>